<dbReference type="SUPFAM" id="SSF51735">
    <property type="entry name" value="NAD(P)-binding Rossmann-fold domains"/>
    <property type="match status" value="1"/>
</dbReference>
<dbReference type="GO" id="GO:0016853">
    <property type="term" value="F:isomerase activity"/>
    <property type="evidence" value="ECO:0007669"/>
    <property type="project" value="UniProtKB-KW"/>
</dbReference>
<evidence type="ECO:0000313" key="9">
    <source>
        <dbReference type="Proteomes" id="UP000054538"/>
    </source>
</evidence>
<protein>
    <recommendedName>
        <fullName evidence="3">GDP-L-fucose synthase</fullName>
        <ecNumber evidence="3">1.1.1.271</ecNumber>
    </recommendedName>
</protein>
<dbReference type="HOGENOM" id="CLU_007383_18_2_1"/>
<dbReference type="Proteomes" id="UP000054538">
    <property type="component" value="Unassembled WGS sequence"/>
</dbReference>
<keyword evidence="6" id="KW-0413">Isomerase</keyword>
<evidence type="ECO:0000259" key="7">
    <source>
        <dbReference type="Pfam" id="PF01370"/>
    </source>
</evidence>
<evidence type="ECO:0000256" key="2">
    <source>
        <dbReference type="ARBA" id="ARBA00005959"/>
    </source>
</evidence>
<evidence type="ECO:0000256" key="6">
    <source>
        <dbReference type="ARBA" id="ARBA00023235"/>
    </source>
</evidence>
<dbReference type="InParanoid" id="A0A0D0DNX9"/>
<evidence type="ECO:0000256" key="3">
    <source>
        <dbReference type="ARBA" id="ARBA00012371"/>
    </source>
</evidence>
<dbReference type="InterPro" id="IPR028614">
    <property type="entry name" value="GDP_fucose/colitose_synth"/>
</dbReference>
<dbReference type="UniPathway" id="UPA00128">
    <property type="reaction ID" value="UER00191"/>
</dbReference>
<comment type="pathway">
    <text evidence="1">Nucleotide-sugar biosynthesis; GDP-L-fucose biosynthesis via de novo pathway; GDP-L-fucose from GDP-alpha-D-mannose: step 2/2.</text>
</comment>
<accession>A0A0D0DNX9</accession>
<dbReference type="Gene3D" id="3.90.25.10">
    <property type="entry name" value="UDP-galactose 4-epimerase, domain 1"/>
    <property type="match status" value="1"/>
</dbReference>
<comment type="similarity">
    <text evidence="2">Belongs to the NAD(P)-dependent epimerase/dehydratase family. Fucose synthase subfamily.</text>
</comment>
<dbReference type="EMBL" id="KN825170">
    <property type="protein sequence ID" value="KIK93623.1"/>
    <property type="molecule type" value="Genomic_DNA"/>
</dbReference>
<feature type="domain" description="NAD-dependent epimerase/dehydratase" evidence="7">
    <location>
        <begin position="5"/>
        <end position="239"/>
    </location>
</feature>
<dbReference type="EC" id="1.1.1.271" evidence="3"/>
<name>A0A0D0DNX9_9AGAM</name>
<reference evidence="9" key="2">
    <citation type="submission" date="2015-01" db="EMBL/GenBank/DDBJ databases">
        <title>Evolutionary Origins and Diversification of the Mycorrhizal Mutualists.</title>
        <authorList>
            <consortium name="DOE Joint Genome Institute"/>
            <consortium name="Mycorrhizal Genomics Consortium"/>
            <person name="Kohler A."/>
            <person name="Kuo A."/>
            <person name="Nagy L.G."/>
            <person name="Floudas D."/>
            <person name="Copeland A."/>
            <person name="Barry K.W."/>
            <person name="Cichocki N."/>
            <person name="Veneault-Fourrey C."/>
            <person name="LaButti K."/>
            <person name="Lindquist E.A."/>
            <person name="Lipzen A."/>
            <person name="Lundell T."/>
            <person name="Morin E."/>
            <person name="Murat C."/>
            <person name="Riley R."/>
            <person name="Ohm R."/>
            <person name="Sun H."/>
            <person name="Tunlid A."/>
            <person name="Henrissat B."/>
            <person name="Grigoriev I.V."/>
            <person name="Hibbett D.S."/>
            <person name="Martin F."/>
        </authorList>
    </citation>
    <scope>NUCLEOTIDE SEQUENCE [LARGE SCALE GENOMIC DNA]</scope>
    <source>
        <strain evidence="9">Ve08.2h10</strain>
    </source>
</reference>
<dbReference type="AlphaFoldDB" id="A0A0D0DNX9"/>
<evidence type="ECO:0000256" key="1">
    <source>
        <dbReference type="ARBA" id="ARBA00004883"/>
    </source>
</evidence>
<dbReference type="InterPro" id="IPR036291">
    <property type="entry name" value="NAD(P)-bd_dom_sf"/>
</dbReference>
<sequence length="329" mass="37088">MGAVVLVTGGTGLVGKAIEHVVEHEPEGSRFGKRPGEKWIFASSRDADLRDPEQALKLFEKHQPTHVIHLAALVGGLFANRERKMTFLRDNMLINDNVLHTAHIKKTKKVISCLSTCVFPDKVEYPLTEEKVHLGPPHNSNFGYAHAKRMVDVQNHAYKEEFGCNFTSAIPTNVFGPHDNFDLKHAHVMPALIHKCYLAQKNGTPFKVMGDGSPLRQFIYSRDLAKLFIWQLREYDDVEPVILSVNEKDEISIRDLANSIVKVMNYPGGANFENELNDNGQDRKPASNAKLMQLIGPDFKFTPFEEALKETVAWFLENYSNARIGQNPP</sequence>
<dbReference type="Gene3D" id="3.40.50.720">
    <property type="entry name" value="NAD(P)-binding Rossmann-like Domain"/>
    <property type="match status" value="1"/>
</dbReference>
<dbReference type="GO" id="GO:0042351">
    <property type="term" value="P:'de novo' GDP-L-fucose biosynthetic process"/>
    <property type="evidence" value="ECO:0007669"/>
    <property type="project" value="UniProtKB-UniPathway"/>
</dbReference>
<dbReference type="GO" id="GO:0050577">
    <property type="term" value="F:GDP-L-fucose synthase activity"/>
    <property type="evidence" value="ECO:0007669"/>
    <property type="project" value="UniProtKB-EC"/>
</dbReference>
<dbReference type="CDD" id="cd05239">
    <property type="entry name" value="GDP_FS_SDR_e"/>
    <property type="match status" value="1"/>
</dbReference>
<organism evidence="8 9">
    <name type="scientific">Paxillus rubicundulus Ve08.2h10</name>
    <dbReference type="NCBI Taxonomy" id="930991"/>
    <lineage>
        <taxon>Eukaryota</taxon>
        <taxon>Fungi</taxon>
        <taxon>Dikarya</taxon>
        <taxon>Basidiomycota</taxon>
        <taxon>Agaricomycotina</taxon>
        <taxon>Agaricomycetes</taxon>
        <taxon>Agaricomycetidae</taxon>
        <taxon>Boletales</taxon>
        <taxon>Paxilineae</taxon>
        <taxon>Paxillaceae</taxon>
        <taxon>Paxillus</taxon>
    </lineage>
</organism>
<keyword evidence="4" id="KW-0521">NADP</keyword>
<dbReference type="HAMAP" id="MF_00956">
    <property type="entry name" value="GDP_fucose_synth"/>
    <property type="match status" value="1"/>
</dbReference>
<dbReference type="STRING" id="930991.A0A0D0DNX9"/>
<reference evidence="8 9" key="1">
    <citation type="submission" date="2014-04" db="EMBL/GenBank/DDBJ databases">
        <authorList>
            <consortium name="DOE Joint Genome Institute"/>
            <person name="Kuo A."/>
            <person name="Kohler A."/>
            <person name="Jargeat P."/>
            <person name="Nagy L.G."/>
            <person name="Floudas D."/>
            <person name="Copeland A."/>
            <person name="Barry K.W."/>
            <person name="Cichocki N."/>
            <person name="Veneault-Fourrey C."/>
            <person name="LaButti K."/>
            <person name="Lindquist E.A."/>
            <person name="Lipzen A."/>
            <person name="Lundell T."/>
            <person name="Morin E."/>
            <person name="Murat C."/>
            <person name="Sun H."/>
            <person name="Tunlid A."/>
            <person name="Henrissat B."/>
            <person name="Grigoriev I.V."/>
            <person name="Hibbett D.S."/>
            <person name="Martin F."/>
            <person name="Nordberg H.P."/>
            <person name="Cantor M.N."/>
            <person name="Hua S.X."/>
        </authorList>
    </citation>
    <scope>NUCLEOTIDE SEQUENCE [LARGE SCALE GENOMIC DNA]</scope>
    <source>
        <strain evidence="8 9">Ve08.2h10</strain>
    </source>
</reference>
<dbReference type="InterPro" id="IPR001509">
    <property type="entry name" value="Epimerase_deHydtase"/>
</dbReference>
<dbReference type="PANTHER" id="PTHR43238">
    <property type="entry name" value="GDP-L-FUCOSE SYNTHASE"/>
    <property type="match status" value="1"/>
</dbReference>
<keyword evidence="9" id="KW-1185">Reference proteome</keyword>
<proteinExistence type="inferred from homology"/>
<gene>
    <name evidence="8" type="ORF">PAXRUDRAFT_828782</name>
</gene>
<dbReference type="OrthoDB" id="202470at2759"/>
<dbReference type="Pfam" id="PF01370">
    <property type="entry name" value="Epimerase"/>
    <property type="match status" value="1"/>
</dbReference>
<dbReference type="PANTHER" id="PTHR43238:SF1">
    <property type="entry name" value="GDP-L-FUCOSE SYNTHASE"/>
    <property type="match status" value="1"/>
</dbReference>
<keyword evidence="5" id="KW-0560">Oxidoreductase</keyword>
<evidence type="ECO:0000256" key="4">
    <source>
        <dbReference type="ARBA" id="ARBA00022857"/>
    </source>
</evidence>
<evidence type="ECO:0000256" key="5">
    <source>
        <dbReference type="ARBA" id="ARBA00023002"/>
    </source>
</evidence>
<evidence type="ECO:0000313" key="8">
    <source>
        <dbReference type="EMBL" id="KIK93623.1"/>
    </source>
</evidence>